<dbReference type="InterPro" id="IPR029044">
    <property type="entry name" value="Nucleotide-diphossugar_trans"/>
</dbReference>
<gene>
    <name evidence="4" type="ORF">A3B21_04065</name>
</gene>
<organism evidence="4 5">
    <name type="scientific">Candidatus Uhrbacteria bacterium RIFCSPLOWO2_01_FULL_47_24</name>
    <dbReference type="NCBI Taxonomy" id="1802401"/>
    <lineage>
        <taxon>Bacteria</taxon>
        <taxon>Candidatus Uhriibacteriota</taxon>
    </lineage>
</organism>
<evidence type="ECO:0000259" key="3">
    <source>
        <dbReference type="Pfam" id="PF12804"/>
    </source>
</evidence>
<accession>A0A1F7UV75</accession>
<dbReference type="PANTHER" id="PTHR43584">
    <property type="entry name" value="NUCLEOTIDYL TRANSFERASE"/>
    <property type="match status" value="1"/>
</dbReference>
<evidence type="ECO:0000256" key="1">
    <source>
        <dbReference type="ARBA" id="ARBA00022679"/>
    </source>
</evidence>
<dbReference type="AlphaFoldDB" id="A0A1F7UV75"/>
<evidence type="ECO:0000256" key="2">
    <source>
        <dbReference type="ARBA" id="ARBA00022695"/>
    </source>
</evidence>
<dbReference type="EMBL" id="MGEJ01000004">
    <property type="protein sequence ID" value="OGL81567.1"/>
    <property type="molecule type" value="Genomic_DNA"/>
</dbReference>
<dbReference type="InterPro" id="IPR025877">
    <property type="entry name" value="MobA-like_NTP_Trfase"/>
</dbReference>
<dbReference type="Pfam" id="PF12804">
    <property type="entry name" value="NTP_transf_3"/>
    <property type="match status" value="1"/>
</dbReference>
<reference evidence="4 5" key="1">
    <citation type="journal article" date="2016" name="Nat. Commun.">
        <title>Thousands of microbial genomes shed light on interconnected biogeochemical processes in an aquifer system.</title>
        <authorList>
            <person name="Anantharaman K."/>
            <person name="Brown C.T."/>
            <person name="Hug L.A."/>
            <person name="Sharon I."/>
            <person name="Castelle C.J."/>
            <person name="Probst A.J."/>
            <person name="Thomas B.C."/>
            <person name="Singh A."/>
            <person name="Wilkins M.J."/>
            <person name="Karaoz U."/>
            <person name="Brodie E.L."/>
            <person name="Williams K.H."/>
            <person name="Hubbard S.S."/>
            <person name="Banfield J.F."/>
        </authorList>
    </citation>
    <scope>NUCLEOTIDE SEQUENCE [LARGE SCALE GENOMIC DNA]</scope>
</reference>
<dbReference type="GO" id="GO:0016779">
    <property type="term" value="F:nucleotidyltransferase activity"/>
    <property type="evidence" value="ECO:0007669"/>
    <property type="project" value="UniProtKB-KW"/>
</dbReference>
<dbReference type="STRING" id="1802401.A3B21_04065"/>
<comment type="caution">
    <text evidence="4">The sequence shown here is derived from an EMBL/GenBank/DDBJ whole genome shotgun (WGS) entry which is preliminary data.</text>
</comment>
<keyword evidence="1" id="KW-0808">Transferase</keyword>
<dbReference type="CDD" id="cd02523">
    <property type="entry name" value="PC_cytidylyltransferase"/>
    <property type="match status" value="1"/>
</dbReference>
<dbReference type="InterPro" id="IPR050065">
    <property type="entry name" value="GlmU-like"/>
</dbReference>
<feature type="domain" description="MobA-like NTP transferase" evidence="3">
    <location>
        <begin position="6"/>
        <end position="125"/>
    </location>
</feature>
<keyword evidence="2" id="KW-0548">Nucleotidyltransferase</keyword>
<dbReference type="PANTHER" id="PTHR43584:SF5">
    <property type="entry name" value="PROTEIN LICC"/>
    <property type="match status" value="1"/>
</dbReference>
<protein>
    <recommendedName>
        <fullName evidence="3">MobA-like NTP transferase domain-containing protein</fullName>
    </recommendedName>
</protein>
<dbReference type="Proteomes" id="UP000176897">
    <property type="component" value="Unassembled WGS sequence"/>
</dbReference>
<dbReference type="Gene3D" id="3.90.550.10">
    <property type="entry name" value="Spore Coat Polysaccharide Biosynthesis Protein SpsA, Chain A"/>
    <property type="match status" value="1"/>
</dbReference>
<name>A0A1F7UV75_9BACT</name>
<evidence type="ECO:0000313" key="4">
    <source>
        <dbReference type="EMBL" id="OGL81567.1"/>
    </source>
</evidence>
<sequence>MRNLKAVILAAGMGLRLRPRTQKVPKGFLEVDGKTLLERSFLALKQAGIAEVVIVVGYLHEMIQTRLGDNFLGMPIRYVYNEEYATSGSMNSFLKAKAVIGDSAVLLLESDLLYDAKCIDLALCSPYRDVMLVSPLSGSGDEVYVCADQRNQIRALGKQLSDDQKRQACGEMMGISRFSADFLKHLFKTAEDDYARGEYLYHYEECVIRATTAALPVYILPTDLQWIEIDREEDLKRAREIIYPLMVK</sequence>
<evidence type="ECO:0000313" key="5">
    <source>
        <dbReference type="Proteomes" id="UP000176897"/>
    </source>
</evidence>
<proteinExistence type="predicted"/>
<dbReference type="SUPFAM" id="SSF53448">
    <property type="entry name" value="Nucleotide-diphospho-sugar transferases"/>
    <property type="match status" value="1"/>
</dbReference>